<evidence type="ECO:0000256" key="1">
    <source>
        <dbReference type="SAM" id="MobiDB-lite"/>
    </source>
</evidence>
<protein>
    <recommendedName>
        <fullName evidence="2">TRF2/HOY1 PH-like domain-containing protein</fullName>
    </recommendedName>
</protein>
<dbReference type="Pfam" id="PF24818">
    <property type="entry name" value="PH_TRF2_HOY1"/>
    <property type="match status" value="1"/>
</dbReference>
<feature type="domain" description="TRF2/HOY1 PH-like" evidence="2">
    <location>
        <begin position="82"/>
        <end position="190"/>
    </location>
</feature>
<comment type="caution">
    <text evidence="3">The sequence shown here is derived from an EMBL/GenBank/DDBJ whole genome shotgun (WGS) entry which is preliminary data.</text>
</comment>
<dbReference type="AlphaFoldDB" id="A0A438HVB4"/>
<feature type="compositionally biased region" description="Polar residues" evidence="1">
    <location>
        <begin position="356"/>
        <end position="369"/>
    </location>
</feature>
<feature type="compositionally biased region" description="Basic and acidic residues" evidence="1">
    <location>
        <begin position="503"/>
        <end position="512"/>
    </location>
</feature>
<name>A0A438HVB4_VITVI</name>
<organism evidence="3 4">
    <name type="scientific">Vitis vinifera</name>
    <name type="common">Grape</name>
    <dbReference type="NCBI Taxonomy" id="29760"/>
    <lineage>
        <taxon>Eukaryota</taxon>
        <taxon>Viridiplantae</taxon>
        <taxon>Streptophyta</taxon>
        <taxon>Embryophyta</taxon>
        <taxon>Tracheophyta</taxon>
        <taxon>Spermatophyta</taxon>
        <taxon>Magnoliopsida</taxon>
        <taxon>eudicotyledons</taxon>
        <taxon>Gunneridae</taxon>
        <taxon>Pentapetalae</taxon>
        <taxon>rosids</taxon>
        <taxon>Vitales</taxon>
        <taxon>Vitaceae</taxon>
        <taxon>Viteae</taxon>
        <taxon>Vitis</taxon>
    </lineage>
</organism>
<feature type="region of interest" description="Disordered" evidence="1">
    <location>
        <begin position="353"/>
        <end position="380"/>
    </location>
</feature>
<sequence length="570" mass="63613">MEHRKQCIPNSPSQYNPLDEPSPLGLRLRKSPSLLDLIQMRLSQGNPSNVGCAPNKGPNPGDKKDPGKGNMALGTDKLKASNFPASLLRIGRWEYASRYEGDLVAKCYFAKHKLVWEVLEGGLKSKIEIQWSDIMALKANCPDDGPGTLNVVLARQPLFFRETNPQPRKHTLWQATADFTDGQASIHRAFCYIEQTKNSKQLHSDLSLLNLPPLKPGASWDINQAQNHPQFSSSAATFSTCWWFGVIGVPRVEEKWRQHFLQCPQGLLNKHFEKLIQCDMRLNFLSRQPEIVLDSPYFERVSVFEDPDESKVEGFDQLESVQGSTISGFQDVASPTAAQSSSLKIEPRDPVGLASENLSRESPSPSSVMDTRAMEGSRNCETDDLKRQRNWEQLKVPGLHPSISMSDLMNHIENRISEQMTSGNPALSEEGVECQGILEDIAQYLLSDSQFTAASDEKSLMSRVNSLCCLLQKDPGSVQNLQMNGEGCFEELDEKKDVQLNHTSESVHENKAPGDITVPEGDSKDVTGYKQAPAMSRKDSFGDLLLHLPRITSLPKFLFNISEDDENQAR</sequence>
<feature type="region of interest" description="Disordered" evidence="1">
    <location>
        <begin position="503"/>
        <end position="526"/>
    </location>
</feature>
<proteinExistence type="predicted"/>
<feature type="region of interest" description="Disordered" evidence="1">
    <location>
        <begin position="45"/>
        <end position="75"/>
    </location>
</feature>
<dbReference type="PANTHER" id="PTHR33494">
    <property type="entry name" value="OS02G0793800 PROTEIN"/>
    <property type="match status" value="1"/>
</dbReference>
<dbReference type="EMBL" id="QGNW01000174">
    <property type="protein sequence ID" value="RVW88397.1"/>
    <property type="molecule type" value="Genomic_DNA"/>
</dbReference>
<evidence type="ECO:0000313" key="3">
    <source>
        <dbReference type="EMBL" id="RVW88397.1"/>
    </source>
</evidence>
<accession>A0A438HVB4</accession>
<dbReference type="PANTHER" id="PTHR33494:SF27">
    <property type="entry name" value="ATP-DEPENDENT DNA HELICASE"/>
    <property type="match status" value="1"/>
</dbReference>
<evidence type="ECO:0000313" key="4">
    <source>
        <dbReference type="Proteomes" id="UP000288805"/>
    </source>
</evidence>
<feature type="region of interest" description="Disordered" evidence="1">
    <location>
        <begin position="1"/>
        <end position="26"/>
    </location>
</feature>
<dbReference type="Proteomes" id="UP000288805">
    <property type="component" value="Unassembled WGS sequence"/>
</dbReference>
<reference evidence="3 4" key="1">
    <citation type="journal article" date="2018" name="PLoS Genet.">
        <title>Population sequencing reveals clonal diversity and ancestral inbreeding in the grapevine cultivar Chardonnay.</title>
        <authorList>
            <person name="Roach M.J."/>
            <person name="Johnson D.L."/>
            <person name="Bohlmann J."/>
            <person name="van Vuuren H.J."/>
            <person name="Jones S.J."/>
            <person name="Pretorius I.S."/>
            <person name="Schmidt S.A."/>
            <person name="Borneman A.R."/>
        </authorList>
    </citation>
    <scope>NUCLEOTIDE SEQUENCE [LARGE SCALE GENOMIC DNA]</scope>
    <source>
        <strain evidence="4">cv. Chardonnay</strain>
        <tissue evidence="3">Leaf</tissue>
    </source>
</reference>
<dbReference type="InterPro" id="IPR057939">
    <property type="entry name" value="TRF2_HOY1_PH"/>
</dbReference>
<gene>
    <name evidence="3" type="ORF">CK203_040992</name>
</gene>
<evidence type="ECO:0000259" key="2">
    <source>
        <dbReference type="Pfam" id="PF24818"/>
    </source>
</evidence>